<keyword evidence="1" id="KW-0808">Transferase</keyword>
<gene>
    <name evidence="1" type="ORF">SAMN05661044_01095</name>
</gene>
<dbReference type="GO" id="GO:0016740">
    <property type="term" value="F:transferase activity"/>
    <property type="evidence" value="ECO:0007669"/>
    <property type="project" value="UniProtKB-KW"/>
</dbReference>
<proteinExistence type="predicted"/>
<dbReference type="EMBL" id="FOAF01000001">
    <property type="protein sequence ID" value="SEK76761.1"/>
    <property type="molecule type" value="Genomic_DNA"/>
</dbReference>
<keyword evidence="2" id="KW-1185">Reference proteome</keyword>
<name>A0A1H7JQ38_OLID1</name>
<dbReference type="RefSeq" id="WP_139202207.1">
    <property type="nucleotide sequence ID" value="NZ_FOAF01000001.1"/>
</dbReference>
<dbReference type="STRING" id="407022.SAMN05661044_01095"/>
<reference evidence="2" key="1">
    <citation type="submission" date="2016-10" db="EMBL/GenBank/DDBJ databases">
        <authorList>
            <person name="Varghese N."/>
            <person name="Submissions S."/>
        </authorList>
    </citation>
    <scope>NUCLEOTIDE SEQUENCE [LARGE SCALE GENOMIC DNA]</scope>
    <source>
        <strain evidence="2">DSM 18733</strain>
    </source>
</reference>
<protein>
    <submittedName>
        <fullName evidence="1">Glycosyl transferase, family 25</fullName>
    </submittedName>
</protein>
<accession>A0A1H7JQ38</accession>
<dbReference type="AlphaFoldDB" id="A0A1H7JQ38"/>
<organism evidence="1 2">
    <name type="scientific">Olivibacter domesticus</name>
    <name type="common">Pseudosphingobacterium domesticum</name>
    <dbReference type="NCBI Taxonomy" id="407022"/>
    <lineage>
        <taxon>Bacteria</taxon>
        <taxon>Pseudomonadati</taxon>
        <taxon>Bacteroidota</taxon>
        <taxon>Sphingobacteriia</taxon>
        <taxon>Sphingobacteriales</taxon>
        <taxon>Sphingobacteriaceae</taxon>
        <taxon>Olivibacter</taxon>
    </lineage>
</organism>
<dbReference type="OrthoDB" id="1417318at2"/>
<evidence type="ECO:0000313" key="1">
    <source>
        <dbReference type="EMBL" id="SEK76761.1"/>
    </source>
</evidence>
<sequence length="211" mass="24520">MFDTFIINLKSRDDRKDHILKEFQDKNIFNLTVIEAVKHSIGALGLWITVKGIVLQALNQELEMIIICEDDHKFTDMYNEACFLSAVEKAKNIDADLLLGGVSWFEDIVQVDEGIFWISRFNGLQFTVIFKKFYEKILDIDFDIYDNADIKLSLFTEQAFVIHPFISVQKEFGYSDITRKNGEQGWVNMLFDVSDKKIKQLGDVSSFYKNM</sequence>
<dbReference type="Proteomes" id="UP000199421">
    <property type="component" value="Unassembled WGS sequence"/>
</dbReference>
<evidence type="ECO:0000313" key="2">
    <source>
        <dbReference type="Proteomes" id="UP000199421"/>
    </source>
</evidence>